<dbReference type="AlphaFoldDB" id="Q2FRI4"/>
<dbReference type="EMBL" id="CP000254">
    <property type="protein sequence ID" value="ABD41322.1"/>
    <property type="molecule type" value="Genomic_DNA"/>
</dbReference>
<dbReference type="STRING" id="323259.Mhun_1591"/>
<evidence type="ECO:0000313" key="2">
    <source>
        <dbReference type="Proteomes" id="UP000001941"/>
    </source>
</evidence>
<dbReference type="InParanoid" id="Q2FRI4"/>
<organism evidence="1 2">
    <name type="scientific">Methanospirillum hungatei JF-1 (strain ATCC 27890 / DSM 864 / NBRC 100397 / JF-1)</name>
    <dbReference type="NCBI Taxonomy" id="323259"/>
    <lineage>
        <taxon>Archaea</taxon>
        <taxon>Methanobacteriati</taxon>
        <taxon>Methanobacteriota</taxon>
        <taxon>Stenosarchaea group</taxon>
        <taxon>Methanomicrobia</taxon>
        <taxon>Methanomicrobiales</taxon>
        <taxon>Methanospirillaceae</taxon>
        <taxon>Methanospirillum</taxon>
    </lineage>
</organism>
<keyword evidence="2" id="KW-1185">Reference proteome</keyword>
<proteinExistence type="predicted"/>
<dbReference type="OrthoDB" id="108487at2157"/>
<dbReference type="KEGG" id="mhu:Mhun_1591"/>
<sequence>MIRLRMKSIPIIREEGSDRAYVECASGKLPVHTRCSYCMNCKGIQVGARVMPSPYEIAYSQIKGGSVPPEILMEAAMQFNSLVRDGSAVACDDEKGHGYTPRFKSRL</sequence>
<dbReference type="eggNOG" id="arCOG05304">
    <property type="taxonomic scope" value="Archaea"/>
</dbReference>
<evidence type="ECO:0000313" key="1">
    <source>
        <dbReference type="EMBL" id="ABD41322.1"/>
    </source>
</evidence>
<dbReference type="RefSeq" id="WP_011448587.1">
    <property type="nucleotide sequence ID" value="NC_007796.1"/>
</dbReference>
<accession>Q2FRI4</accession>
<name>Q2FRI4_METHJ</name>
<reference evidence="2" key="1">
    <citation type="journal article" date="2016" name="Stand. Genomic Sci.">
        <title>Complete genome sequence of Methanospirillum hungatei type strain JF1.</title>
        <authorList>
            <person name="Gunsalus R.P."/>
            <person name="Cook L.E."/>
            <person name="Crable B."/>
            <person name="Rohlin L."/>
            <person name="McDonald E."/>
            <person name="Mouttaki H."/>
            <person name="Sieber J.R."/>
            <person name="Poweleit N."/>
            <person name="Zhou H."/>
            <person name="Lapidus A.L."/>
            <person name="Daligault H.E."/>
            <person name="Land M."/>
            <person name="Gilna P."/>
            <person name="Ivanova N."/>
            <person name="Kyrpides N."/>
            <person name="Culley D.E."/>
            <person name="McInerney M.J."/>
        </authorList>
    </citation>
    <scope>NUCLEOTIDE SEQUENCE [LARGE SCALE GENOMIC DNA]</scope>
    <source>
        <strain evidence="2">ATCC 27890 / DSM 864 / NBRC 100397 / JF-1</strain>
    </source>
</reference>
<dbReference type="Proteomes" id="UP000001941">
    <property type="component" value="Chromosome"/>
</dbReference>
<protein>
    <submittedName>
        <fullName evidence="1">Uncharacterized protein</fullName>
    </submittedName>
</protein>
<dbReference type="GeneID" id="3923847"/>
<gene>
    <name evidence="1" type="ordered locus">Mhun_1591</name>
</gene>
<dbReference type="HOGENOM" id="CLU_157710_0_0_2"/>
<dbReference type="EnsemblBacteria" id="ABD41322">
    <property type="protein sequence ID" value="ABD41322"/>
    <property type="gene ID" value="Mhun_1591"/>
</dbReference>